<dbReference type="EC" id="2.7.13.3" evidence="2"/>
<dbReference type="InterPro" id="IPR013655">
    <property type="entry name" value="PAS_fold_3"/>
</dbReference>
<dbReference type="Gene3D" id="1.10.10.10">
    <property type="entry name" value="Winged helix-like DNA-binding domain superfamily/Winged helix DNA-binding domain"/>
    <property type="match status" value="1"/>
</dbReference>
<evidence type="ECO:0000259" key="7">
    <source>
        <dbReference type="PROSITE" id="PS50112"/>
    </source>
</evidence>
<dbReference type="InterPro" id="IPR052162">
    <property type="entry name" value="Sensor_kinase/Photoreceptor"/>
</dbReference>
<evidence type="ECO:0000256" key="6">
    <source>
        <dbReference type="SAM" id="MobiDB-lite"/>
    </source>
</evidence>
<dbReference type="EMBL" id="JADLRE010000025">
    <property type="protein sequence ID" value="MBF6228717.1"/>
    <property type="molecule type" value="Genomic_DNA"/>
</dbReference>
<comment type="catalytic activity">
    <reaction evidence="1">
        <text>ATP + protein L-histidine = ADP + protein N-phospho-L-histidine.</text>
        <dbReference type="EC" id="2.7.13.3"/>
    </reaction>
</comment>
<evidence type="ECO:0000256" key="1">
    <source>
        <dbReference type="ARBA" id="ARBA00000085"/>
    </source>
</evidence>
<dbReference type="Gene3D" id="3.30.450.20">
    <property type="entry name" value="PAS domain"/>
    <property type="match status" value="1"/>
</dbReference>
<comment type="caution">
    <text evidence="9">The sequence shown here is derived from an EMBL/GenBank/DDBJ whole genome shotgun (WGS) entry which is preliminary data.</text>
</comment>
<dbReference type="RefSeq" id="WP_195035602.1">
    <property type="nucleotide sequence ID" value="NZ_JADLRE010000025.1"/>
</dbReference>
<keyword evidence="5" id="KW-0418">Kinase</keyword>
<evidence type="ECO:0000259" key="8">
    <source>
        <dbReference type="PROSITE" id="PS50921"/>
    </source>
</evidence>
<proteinExistence type="predicted"/>
<dbReference type="InterPro" id="IPR035965">
    <property type="entry name" value="PAS-like_dom_sf"/>
</dbReference>
<dbReference type="Pfam" id="PF03861">
    <property type="entry name" value="ANTAR"/>
    <property type="match status" value="1"/>
</dbReference>
<keyword evidence="3" id="KW-0597">Phosphoprotein</keyword>
<dbReference type="CDD" id="cd00130">
    <property type="entry name" value="PAS"/>
    <property type="match status" value="1"/>
</dbReference>
<evidence type="ECO:0000256" key="3">
    <source>
        <dbReference type="ARBA" id="ARBA00022553"/>
    </source>
</evidence>
<evidence type="ECO:0000313" key="10">
    <source>
        <dbReference type="Proteomes" id="UP000807309"/>
    </source>
</evidence>
<dbReference type="Proteomes" id="UP000807309">
    <property type="component" value="Unassembled WGS sequence"/>
</dbReference>
<evidence type="ECO:0000256" key="2">
    <source>
        <dbReference type="ARBA" id="ARBA00012438"/>
    </source>
</evidence>
<keyword evidence="10" id="KW-1185">Reference proteome</keyword>
<organism evidence="9 10">
    <name type="scientific">Nocardia abscessus</name>
    <dbReference type="NCBI Taxonomy" id="120957"/>
    <lineage>
        <taxon>Bacteria</taxon>
        <taxon>Bacillati</taxon>
        <taxon>Actinomycetota</taxon>
        <taxon>Actinomycetes</taxon>
        <taxon>Mycobacteriales</taxon>
        <taxon>Nocardiaceae</taxon>
        <taxon>Nocardia</taxon>
    </lineage>
</organism>
<dbReference type="InterPro" id="IPR005561">
    <property type="entry name" value="ANTAR"/>
</dbReference>
<dbReference type="PROSITE" id="PS50112">
    <property type="entry name" value="PAS"/>
    <property type="match status" value="1"/>
</dbReference>
<dbReference type="InterPro" id="IPR011006">
    <property type="entry name" value="CheY-like_superfamily"/>
</dbReference>
<evidence type="ECO:0000256" key="5">
    <source>
        <dbReference type="ARBA" id="ARBA00022777"/>
    </source>
</evidence>
<dbReference type="Pfam" id="PF08447">
    <property type="entry name" value="PAS_3"/>
    <property type="match status" value="1"/>
</dbReference>
<dbReference type="PANTHER" id="PTHR43304:SF1">
    <property type="entry name" value="PAC DOMAIN-CONTAINING PROTEIN"/>
    <property type="match status" value="1"/>
</dbReference>
<keyword evidence="4" id="KW-0808">Transferase</keyword>
<dbReference type="PROSITE" id="PS50921">
    <property type="entry name" value="ANTAR"/>
    <property type="match status" value="1"/>
</dbReference>
<dbReference type="PANTHER" id="PTHR43304">
    <property type="entry name" value="PHYTOCHROME-LIKE PROTEIN CPH1"/>
    <property type="match status" value="1"/>
</dbReference>
<feature type="domain" description="ANTAR" evidence="8">
    <location>
        <begin position="137"/>
        <end position="198"/>
    </location>
</feature>
<evidence type="ECO:0000313" key="9">
    <source>
        <dbReference type="EMBL" id="MBF6228717.1"/>
    </source>
</evidence>
<dbReference type="SUPFAM" id="SSF52172">
    <property type="entry name" value="CheY-like"/>
    <property type="match status" value="1"/>
</dbReference>
<accession>A0ABS0CEE2</accession>
<feature type="domain" description="PAS" evidence="7">
    <location>
        <begin position="43"/>
        <end position="88"/>
    </location>
</feature>
<reference evidence="9 10" key="1">
    <citation type="submission" date="2020-10" db="EMBL/GenBank/DDBJ databases">
        <title>Identification of Nocardia species via Next-generation sequencing and recognition of intraspecies genetic diversity.</title>
        <authorList>
            <person name="Li P."/>
            <person name="Li P."/>
            <person name="Lu B."/>
        </authorList>
    </citation>
    <scope>NUCLEOTIDE SEQUENCE [LARGE SCALE GENOMIC DNA]</scope>
    <source>
        <strain evidence="9 10">N-11</strain>
    </source>
</reference>
<protein>
    <recommendedName>
        <fullName evidence="2">histidine kinase</fullName>
        <ecNumber evidence="2">2.7.13.3</ecNumber>
    </recommendedName>
</protein>
<sequence>MGQVSHVSEPDAALAPDSAGAEAEGSDRAGSFRFWFDDQRWEWSDEVAELYGYRPGQVQPTTELVLSHKHPADRAAVADALAIAVRDHGAFCSRHRIIDTAGRVRHVLVVADHIFDATGAVVGTSGYFIDLTATVDQQRREVLDETLPEVVESRAAIEQAKGMLMLAYGLTAEQAFQVLRWRSQETNTKLRVLATKLVAVAAAAGGGPVQQRTQLDHLLLTIHEYPD</sequence>
<dbReference type="SMART" id="SM01012">
    <property type="entry name" value="ANTAR"/>
    <property type="match status" value="1"/>
</dbReference>
<dbReference type="InterPro" id="IPR000014">
    <property type="entry name" value="PAS"/>
</dbReference>
<dbReference type="InterPro" id="IPR036388">
    <property type="entry name" value="WH-like_DNA-bd_sf"/>
</dbReference>
<gene>
    <name evidence="9" type="ORF">IU470_26895</name>
</gene>
<name>A0ABS0CEE2_9NOCA</name>
<dbReference type="SUPFAM" id="SSF55785">
    <property type="entry name" value="PYP-like sensor domain (PAS domain)"/>
    <property type="match status" value="1"/>
</dbReference>
<feature type="region of interest" description="Disordered" evidence="6">
    <location>
        <begin position="1"/>
        <end position="25"/>
    </location>
</feature>
<evidence type="ECO:0000256" key="4">
    <source>
        <dbReference type="ARBA" id="ARBA00022679"/>
    </source>
</evidence>